<keyword evidence="3" id="KW-0862">Zinc</keyword>
<dbReference type="GO" id="GO:0008270">
    <property type="term" value="F:zinc ion binding"/>
    <property type="evidence" value="ECO:0007669"/>
    <property type="project" value="UniProtKB-KW"/>
</dbReference>
<accession>A0A9N8HHW7</accession>
<dbReference type="InterPro" id="IPR012912">
    <property type="entry name" value="Plasmid_pRiA4b_Orf3-like"/>
</dbReference>
<evidence type="ECO:0000313" key="7">
    <source>
        <dbReference type="Proteomes" id="UP001153069"/>
    </source>
</evidence>
<dbReference type="InterPro" id="IPR002893">
    <property type="entry name" value="Znf_MYND"/>
</dbReference>
<evidence type="ECO:0000256" key="2">
    <source>
        <dbReference type="ARBA" id="ARBA00022771"/>
    </source>
</evidence>
<proteinExistence type="predicted"/>
<evidence type="ECO:0000313" key="6">
    <source>
        <dbReference type="EMBL" id="CAB9513372.1"/>
    </source>
</evidence>
<keyword evidence="2 4" id="KW-0863">Zinc-finger</keyword>
<evidence type="ECO:0000256" key="1">
    <source>
        <dbReference type="ARBA" id="ARBA00022723"/>
    </source>
</evidence>
<dbReference type="InterPro" id="IPR024047">
    <property type="entry name" value="MM3350-like_sf"/>
</dbReference>
<dbReference type="PROSITE" id="PS01360">
    <property type="entry name" value="ZF_MYND_1"/>
    <property type="match status" value="1"/>
</dbReference>
<dbReference type="EMBL" id="CAICTM010000586">
    <property type="protein sequence ID" value="CAB9513372.1"/>
    <property type="molecule type" value="Genomic_DNA"/>
</dbReference>
<organism evidence="6 7">
    <name type="scientific">Seminavis robusta</name>
    <dbReference type="NCBI Taxonomy" id="568900"/>
    <lineage>
        <taxon>Eukaryota</taxon>
        <taxon>Sar</taxon>
        <taxon>Stramenopiles</taxon>
        <taxon>Ochrophyta</taxon>
        <taxon>Bacillariophyta</taxon>
        <taxon>Bacillariophyceae</taxon>
        <taxon>Bacillariophycidae</taxon>
        <taxon>Naviculales</taxon>
        <taxon>Naviculaceae</taxon>
        <taxon>Seminavis</taxon>
    </lineage>
</organism>
<evidence type="ECO:0000256" key="3">
    <source>
        <dbReference type="ARBA" id="ARBA00022833"/>
    </source>
</evidence>
<protein>
    <submittedName>
        <fullName evidence="6">Repeat and MYND domain-containing protein 2</fullName>
    </submittedName>
</protein>
<dbReference type="SUPFAM" id="SSF159941">
    <property type="entry name" value="MM3350-like"/>
    <property type="match status" value="1"/>
</dbReference>
<evidence type="ECO:0000256" key="4">
    <source>
        <dbReference type="PROSITE-ProRule" id="PRU00134"/>
    </source>
</evidence>
<dbReference type="Pfam" id="PF01753">
    <property type="entry name" value="zf-MYND"/>
    <property type="match status" value="1"/>
</dbReference>
<sequence length="447" mass="52001">MKVTNNSPDLVLRIALLRGDDDLRELRPSIWRRFRCNSAINLDVFQDKILQPIMGWTRNYHTYYFYSSSRDKKRYYRQDMPLSADGSGLHDSYRARKGERLDANNFTIGDILKHKGDVCYYAYDLGDHWYHKITVEQVDEEGNGSCLVLDGAMRCPDEDGEGGQTYQEQVLDLFLMKQYNPGHPNCERKYALSCYERVNNMNVGGVFEADDFSVEITHKALQDALKSRNSVRQGSKSINYAGRFHFRSMIEIYSLQPGQRKIRHYHQDIRGKQAEPGSQPVFFNVLEVVNIKPDEEKLALCTACGTPHGLKKCSGCSSLRYCSKDCQKSDWKRHKKECKRIKMDLEDYHKELQGSKVPTGFVEGDRKWLKRYDPNNMRFEKGTKVECPIGDKVYGTGTIIKVLHEYEDCVHAYQVQLDRKTADRMRCPYSQAQVWADWDCDFFIRKI</sequence>
<dbReference type="Gene3D" id="3.10.290.30">
    <property type="entry name" value="MM3350-like"/>
    <property type="match status" value="1"/>
</dbReference>
<dbReference type="PANTHER" id="PTHR41878">
    <property type="entry name" value="LEXA REPRESSOR-RELATED"/>
    <property type="match status" value="1"/>
</dbReference>
<name>A0A9N8HHW7_9STRA</name>
<dbReference type="SUPFAM" id="SSF144232">
    <property type="entry name" value="HIT/MYND zinc finger-like"/>
    <property type="match status" value="1"/>
</dbReference>
<reference evidence="6" key="1">
    <citation type="submission" date="2020-06" db="EMBL/GenBank/DDBJ databases">
        <authorList>
            <consortium name="Plant Systems Biology data submission"/>
        </authorList>
    </citation>
    <scope>NUCLEOTIDE SEQUENCE</scope>
    <source>
        <strain evidence="6">D6</strain>
    </source>
</reference>
<dbReference type="PANTHER" id="PTHR41878:SF1">
    <property type="entry name" value="TNPR PROTEIN"/>
    <property type="match status" value="1"/>
</dbReference>
<comment type="caution">
    <text evidence="6">The sequence shown here is derived from an EMBL/GenBank/DDBJ whole genome shotgun (WGS) entry which is preliminary data.</text>
</comment>
<dbReference type="Gene3D" id="6.10.140.2220">
    <property type="match status" value="1"/>
</dbReference>
<dbReference type="Proteomes" id="UP001153069">
    <property type="component" value="Unassembled WGS sequence"/>
</dbReference>
<keyword evidence="1" id="KW-0479">Metal-binding</keyword>
<gene>
    <name evidence="6" type="ORF">SEMRO_587_G171400.1</name>
</gene>
<dbReference type="AlphaFoldDB" id="A0A9N8HHW7"/>
<feature type="domain" description="MYND-type" evidence="5">
    <location>
        <begin position="301"/>
        <end position="338"/>
    </location>
</feature>
<evidence type="ECO:0000259" key="5">
    <source>
        <dbReference type="PROSITE" id="PS50865"/>
    </source>
</evidence>
<dbReference type="Pfam" id="PF07929">
    <property type="entry name" value="PRiA4_ORF3"/>
    <property type="match status" value="1"/>
</dbReference>
<dbReference type="PROSITE" id="PS50865">
    <property type="entry name" value="ZF_MYND_2"/>
    <property type="match status" value="1"/>
</dbReference>
<keyword evidence="7" id="KW-1185">Reference proteome</keyword>
<dbReference type="OrthoDB" id="193263at2759"/>